<protein>
    <submittedName>
        <fullName evidence="1">Uncharacterized protein</fullName>
    </submittedName>
</protein>
<gene>
    <name evidence="1" type="ORF">ACFSJ0_52835</name>
</gene>
<dbReference type="RefSeq" id="WP_219539883.1">
    <property type="nucleotide sequence ID" value="NZ_JAHKRM010000085.1"/>
</dbReference>
<comment type="caution">
    <text evidence="1">The sequence shown here is derived from an EMBL/GenBank/DDBJ whole genome shotgun (WGS) entry which is preliminary data.</text>
</comment>
<reference evidence="2" key="1">
    <citation type="journal article" date="2019" name="Int. J. Syst. Evol. Microbiol.">
        <title>The Global Catalogue of Microorganisms (GCM) 10K type strain sequencing project: providing services to taxonomists for standard genome sequencing and annotation.</title>
        <authorList>
            <consortium name="The Broad Institute Genomics Platform"/>
            <consortium name="The Broad Institute Genome Sequencing Center for Infectious Disease"/>
            <person name="Wu L."/>
            <person name="Ma J."/>
        </authorList>
    </citation>
    <scope>NUCLEOTIDE SEQUENCE [LARGE SCALE GENOMIC DNA]</scope>
    <source>
        <strain evidence="2">CGMCC 1.15399</strain>
    </source>
</reference>
<dbReference type="EMBL" id="JBHUCM010000051">
    <property type="protein sequence ID" value="MFD1545810.1"/>
    <property type="molecule type" value="Genomic_DNA"/>
</dbReference>
<organism evidence="1 2">
    <name type="scientific">Nonomuraea guangzhouensis</name>
    <dbReference type="NCBI Taxonomy" id="1291555"/>
    <lineage>
        <taxon>Bacteria</taxon>
        <taxon>Bacillati</taxon>
        <taxon>Actinomycetota</taxon>
        <taxon>Actinomycetes</taxon>
        <taxon>Streptosporangiales</taxon>
        <taxon>Streptosporangiaceae</taxon>
        <taxon>Nonomuraea</taxon>
    </lineage>
</organism>
<keyword evidence="2" id="KW-1185">Reference proteome</keyword>
<accession>A0ABW4GSJ4</accession>
<name>A0ABW4GSJ4_9ACTN</name>
<dbReference type="Proteomes" id="UP001597097">
    <property type="component" value="Unassembled WGS sequence"/>
</dbReference>
<evidence type="ECO:0000313" key="1">
    <source>
        <dbReference type="EMBL" id="MFD1545810.1"/>
    </source>
</evidence>
<sequence length="89" mass="9596">MTKIAANNLDSDEVFQRLLSEQATGNSPADLAVSNAAQAWADFAGRPGTLLDYASPEKDKLPDFAEPLPKVYAMSVDPLSIAYNTSVHR</sequence>
<proteinExistence type="predicted"/>
<evidence type="ECO:0000313" key="2">
    <source>
        <dbReference type="Proteomes" id="UP001597097"/>
    </source>
</evidence>